<dbReference type="GO" id="GO:0000775">
    <property type="term" value="C:chromosome, centromeric region"/>
    <property type="evidence" value="ECO:0007669"/>
    <property type="project" value="UniProtKB-SubCell"/>
</dbReference>
<comment type="similarity">
    <text evidence="12">Belongs to the yippee family.</text>
</comment>
<evidence type="ECO:0000313" key="15">
    <source>
        <dbReference type="EMBL" id="CAB3977482.1"/>
    </source>
</evidence>
<evidence type="ECO:0000256" key="1">
    <source>
        <dbReference type="ARBA" id="ARBA00003694"/>
    </source>
</evidence>
<dbReference type="GO" id="GO:0034080">
    <property type="term" value="P:CENP-A containing chromatin assembly"/>
    <property type="evidence" value="ECO:0007669"/>
    <property type="project" value="TreeGrafter"/>
</dbReference>
<dbReference type="InterPro" id="IPR034752">
    <property type="entry name" value="Mis18"/>
</dbReference>
<name>A0A7D9HA41_PARCT</name>
<evidence type="ECO:0000256" key="5">
    <source>
        <dbReference type="ARBA" id="ARBA00022618"/>
    </source>
</evidence>
<keyword evidence="9" id="KW-0539">Nucleus</keyword>
<feature type="compositionally biased region" description="Acidic residues" evidence="13">
    <location>
        <begin position="133"/>
        <end position="147"/>
    </location>
</feature>
<feature type="region of interest" description="Disordered" evidence="13">
    <location>
        <begin position="133"/>
        <end position="159"/>
    </location>
</feature>
<evidence type="ECO:0000256" key="13">
    <source>
        <dbReference type="SAM" id="MobiDB-lite"/>
    </source>
</evidence>
<keyword evidence="6" id="KW-0479">Metal-binding</keyword>
<protein>
    <recommendedName>
        <fullName evidence="12">Protein yippee-like</fullName>
    </recommendedName>
</protein>
<dbReference type="PANTHER" id="PTHR16431">
    <property type="entry name" value="NEUROGENIC PROTEIN MASTERMIND"/>
    <property type="match status" value="1"/>
</dbReference>
<sequence length="159" mass="18234">MAAAEELQDGQKFYVFYCMECHAIFGDSLATARMNKSLKSISLNAVTESVKVTNLFETSADGEDRGRDLYTLDWNKVKSYQLGRCTNKNSKPEMEDAELMTRSMLLCLTERVDSVTERVDNVTERVEKLESLVEEVGSEDEFPENELDSNRNEKKRKIR</sequence>
<evidence type="ECO:0000256" key="11">
    <source>
        <dbReference type="ARBA" id="ARBA00023328"/>
    </source>
</evidence>
<keyword evidence="8" id="KW-0862">Zinc</keyword>
<dbReference type="PANTHER" id="PTHR16431:SF1">
    <property type="entry name" value="NEUROGENIC PROTEIN MASTERMIND"/>
    <property type="match status" value="1"/>
</dbReference>
<dbReference type="GO" id="GO:0000785">
    <property type="term" value="C:chromatin"/>
    <property type="evidence" value="ECO:0007669"/>
    <property type="project" value="TreeGrafter"/>
</dbReference>
<keyword evidence="7" id="KW-0498">Mitosis</keyword>
<keyword evidence="16" id="KW-1185">Reference proteome</keyword>
<keyword evidence="11" id="KW-0137">Centromere</keyword>
<keyword evidence="4" id="KW-0158">Chromosome</keyword>
<gene>
    <name evidence="15" type="ORF">PACLA_8A045772</name>
</gene>
<evidence type="ECO:0000256" key="3">
    <source>
        <dbReference type="ARBA" id="ARBA00004584"/>
    </source>
</evidence>
<dbReference type="PROSITE" id="PS51793">
    <property type="entry name" value="MIS18"/>
    <property type="match status" value="1"/>
</dbReference>
<evidence type="ECO:0000256" key="6">
    <source>
        <dbReference type="ARBA" id="ARBA00022723"/>
    </source>
</evidence>
<keyword evidence="10" id="KW-0131">Cell cycle</keyword>
<dbReference type="GO" id="GO:0007059">
    <property type="term" value="P:chromosome segregation"/>
    <property type="evidence" value="ECO:0007669"/>
    <property type="project" value="TreeGrafter"/>
</dbReference>
<dbReference type="GO" id="GO:0046872">
    <property type="term" value="F:metal ion binding"/>
    <property type="evidence" value="ECO:0007669"/>
    <property type="project" value="UniProtKB-KW"/>
</dbReference>
<dbReference type="EMBL" id="CACRXK020000050">
    <property type="protein sequence ID" value="CAB3977482.1"/>
    <property type="molecule type" value="Genomic_DNA"/>
</dbReference>
<reference evidence="15" key="1">
    <citation type="submission" date="2020-04" db="EMBL/GenBank/DDBJ databases">
        <authorList>
            <person name="Alioto T."/>
            <person name="Alioto T."/>
            <person name="Gomez Garrido J."/>
        </authorList>
    </citation>
    <scope>NUCLEOTIDE SEQUENCE</scope>
    <source>
        <strain evidence="15">A484AB</strain>
    </source>
</reference>
<dbReference type="InterPro" id="IPR004910">
    <property type="entry name" value="Yippee/Mis18/Cereblon"/>
</dbReference>
<dbReference type="Proteomes" id="UP001152795">
    <property type="component" value="Unassembled WGS sequence"/>
</dbReference>
<comment type="subcellular location">
    <subcellularLocation>
        <location evidence="3">Chromosome</location>
        <location evidence="3">Centromere</location>
    </subcellularLocation>
    <subcellularLocation>
        <location evidence="2">Nucleus</location>
    </subcellularLocation>
</comment>
<dbReference type="GO" id="GO:0005634">
    <property type="term" value="C:nucleus"/>
    <property type="evidence" value="ECO:0007669"/>
    <property type="project" value="UniProtKB-SubCell"/>
</dbReference>
<evidence type="ECO:0000256" key="8">
    <source>
        <dbReference type="ARBA" id="ARBA00022833"/>
    </source>
</evidence>
<organism evidence="15 16">
    <name type="scientific">Paramuricea clavata</name>
    <name type="common">Red gorgonian</name>
    <name type="synonym">Violescent sea-whip</name>
    <dbReference type="NCBI Taxonomy" id="317549"/>
    <lineage>
        <taxon>Eukaryota</taxon>
        <taxon>Metazoa</taxon>
        <taxon>Cnidaria</taxon>
        <taxon>Anthozoa</taxon>
        <taxon>Octocorallia</taxon>
        <taxon>Malacalcyonacea</taxon>
        <taxon>Plexauridae</taxon>
        <taxon>Paramuricea</taxon>
    </lineage>
</organism>
<evidence type="ECO:0000256" key="10">
    <source>
        <dbReference type="ARBA" id="ARBA00023306"/>
    </source>
</evidence>
<dbReference type="AlphaFoldDB" id="A0A7D9HA41"/>
<feature type="domain" description="Mis18" evidence="14">
    <location>
        <begin position="13"/>
        <end position="82"/>
    </location>
</feature>
<evidence type="ECO:0000259" key="14">
    <source>
        <dbReference type="PROSITE" id="PS51793"/>
    </source>
</evidence>
<dbReference type="GO" id="GO:0051301">
    <property type="term" value="P:cell division"/>
    <property type="evidence" value="ECO:0007669"/>
    <property type="project" value="UniProtKB-KW"/>
</dbReference>
<dbReference type="Pfam" id="PF03226">
    <property type="entry name" value="Yippee-Mis18"/>
    <property type="match status" value="1"/>
</dbReference>
<proteinExistence type="inferred from homology"/>
<comment type="caution">
    <text evidence="15">The sequence shown here is derived from an EMBL/GenBank/DDBJ whole genome shotgun (WGS) entry which is preliminary data.</text>
</comment>
<comment type="function">
    <text evidence="1">Required for recruitment of CENPA to centromeres and normal chromosome segregation during mitosis.</text>
</comment>
<accession>A0A7D9HA41</accession>
<dbReference type="OrthoDB" id="74210at2759"/>
<evidence type="ECO:0000313" key="16">
    <source>
        <dbReference type="Proteomes" id="UP001152795"/>
    </source>
</evidence>
<evidence type="ECO:0000256" key="12">
    <source>
        <dbReference type="RuleBase" id="RU110713"/>
    </source>
</evidence>
<evidence type="ECO:0000256" key="2">
    <source>
        <dbReference type="ARBA" id="ARBA00004123"/>
    </source>
</evidence>
<evidence type="ECO:0000256" key="7">
    <source>
        <dbReference type="ARBA" id="ARBA00022776"/>
    </source>
</evidence>
<keyword evidence="5" id="KW-0132">Cell division</keyword>
<evidence type="ECO:0000256" key="4">
    <source>
        <dbReference type="ARBA" id="ARBA00022454"/>
    </source>
</evidence>
<evidence type="ECO:0000256" key="9">
    <source>
        <dbReference type="ARBA" id="ARBA00023242"/>
    </source>
</evidence>